<protein>
    <submittedName>
        <fullName evidence="1">DUF3168 domain-containing protein</fullName>
    </submittedName>
</protein>
<organism evidence="1 2">
    <name type="scientific">Stutzerimonas marianensis</name>
    <dbReference type="NCBI Taxonomy" id="2929513"/>
    <lineage>
        <taxon>Bacteria</taxon>
        <taxon>Pseudomonadati</taxon>
        <taxon>Pseudomonadota</taxon>
        <taxon>Gammaproteobacteria</taxon>
        <taxon>Pseudomonadales</taxon>
        <taxon>Pseudomonadaceae</taxon>
        <taxon>Stutzerimonas</taxon>
    </lineage>
</organism>
<comment type="caution">
    <text evidence="1">The sequence shown here is derived from an EMBL/GenBank/DDBJ whole genome shotgun (WGS) entry which is preliminary data.</text>
</comment>
<evidence type="ECO:0000313" key="2">
    <source>
        <dbReference type="Proteomes" id="UP001139682"/>
    </source>
</evidence>
<dbReference type="Pfam" id="PF11367">
    <property type="entry name" value="Tail_completion_gp17"/>
    <property type="match status" value="1"/>
</dbReference>
<reference evidence="1" key="1">
    <citation type="submission" date="2022-03" db="EMBL/GenBank/DDBJ databases">
        <title>Pseudomonas marianensis sp. nov., a marine bacterium isolated from deep-sea sediments of the Mariana Trench.</title>
        <authorList>
            <person name="Wei Y."/>
        </authorList>
    </citation>
    <scope>NUCLEOTIDE SEQUENCE</scope>
    <source>
        <strain evidence="1">PS1</strain>
    </source>
</reference>
<dbReference type="InterPro" id="IPR021508">
    <property type="entry name" value="Gp17-like"/>
</dbReference>
<dbReference type="AlphaFoldDB" id="A0A9X2AU48"/>
<accession>A0A9X2AU48</accession>
<sequence>MFPPIFQVAAADTGVTAVLGTDPVRLYPFGEAPEGTVLPYAVWQLASGAPENYINQRPDMDNFTLQFDVYAATGASARAVGEALRDSIELRAHITRWGGESKDEETGRYRLSFDVDWKTPR</sequence>
<gene>
    <name evidence="1" type="ORF">MST27_04785</name>
</gene>
<name>A0A9X2AU48_9GAMM</name>
<keyword evidence="2" id="KW-1185">Reference proteome</keyword>
<dbReference type="Proteomes" id="UP001139682">
    <property type="component" value="Unassembled WGS sequence"/>
</dbReference>
<dbReference type="RefSeq" id="WP_243604865.1">
    <property type="nucleotide sequence ID" value="NZ_JALGRD010000002.1"/>
</dbReference>
<dbReference type="EMBL" id="JALGRD010000002">
    <property type="protein sequence ID" value="MCJ0972681.1"/>
    <property type="molecule type" value="Genomic_DNA"/>
</dbReference>
<evidence type="ECO:0000313" key="1">
    <source>
        <dbReference type="EMBL" id="MCJ0972681.1"/>
    </source>
</evidence>
<proteinExistence type="predicted"/>